<comment type="caution">
    <text evidence="2">The sequence shown here is derived from an EMBL/GenBank/DDBJ whole genome shotgun (WGS) entry which is preliminary data.</text>
</comment>
<reference evidence="2 3" key="1">
    <citation type="journal article" date="2005" name="Int. J. Syst. Evol. Microbiol.">
        <title>Halobacillus yeomjeoni sp. nov., isolated from a marine solar saltern in Korea.</title>
        <authorList>
            <person name="Yoon J.H."/>
            <person name="Kang S.J."/>
            <person name="Lee C.H."/>
            <person name="Oh H.W."/>
            <person name="Oh T.K."/>
        </authorList>
    </citation>
    <scope>NUCLEOTIDE SEQUENCE [LARGE SCALE GENOMIC DNA]</scope>
    <source>
        <strain evidence="2 3">KCTC 3957</strain>
    </source>
</reference>
<evidence type="ECO:0000313" key="3">
    <source>
        <dbReference type="Proteomes" id="UP000614490"/>
    </source>
</evidence>
<dbReference type="Proteomes" id="UP000614490">
    <property type="component" value="Unassembled WGS sequence"/>
</dbReference>
<proteinExistence type="predicted"/>
<evidence type="ECO:0000259" key="1">
    <source>
        <dbReference type="Pfam" id="PF13400"/>
    </source>
</evidence>
<gene>
    <name evidence="2" type="ORF">H0267_03070</name>
</gene>
<evidence type="ECO:0000313" key="2">
    <source>
        <dbReference type="EMBL" id="MBH0229187.1"/>
    </source>
</evidence>
<keyword evidence="3" id="KW-1185">Reference proteome</keyword>
<name>A0A931HSZ6_9BACI</name>
<feature type="domain" description="Putative Flp pilus-assembly TadG-like N-terminal" evidence="1">
    <location>
        <begin position="2"/>
        <end position="36"/>
    </location>
</feature>
<organism evidence="2 3">
    <name type="scientific">Halobacillus yeomjeoni</name>
    <dbReference type="NCBI Taxonomy" id="311194"/>
    <lineage>
        <taxon>Bacteria</taxon>
        <taxon>Bacillati</taxon>
        <taxon>Bacillota</taxon>
        <taxon>Bacilli</taxon>
        <taxon>Bacillales</taxon>
        <taxon>Bacillaceae</taxon>
        <taxon>Halobacillus</taxon>
    </lineage>
</organism>
<dbReference type="EMBL" id="JADZSC010000001">
    <property type="protein sequence ID" value="MBH0229187.1"/>
    <property type="molecule type" value="Genomic_DNA"/>
</dbReference>
<protein>
    <submittedName>
        <fullName evidence="2">Tad domain-containing protein</fullName>
    </submittedName>
</protein>
<dbReference type="InterPro" id="IPR028087">
    <property type="entry name" value="Tad_N"/>
</dbReference>
<dbReference type="Pfam" id="PF13400">
    <property type="entry name" value="Tad"/>
    <property type="match status" value="1"/>
</dbReference>
<sequence length="281" mass="30298">MVLLTIAGAAIDGGMLFMTKSHLQKSVNAAVLSAAQELPYDQVKVREVVDDVLLRHDAKIDAESITIIPEKELRVGVQKPVKLAFSSLLGIDTINVYAEAAAQLGALGKAVGIAPLGIDERINLEYGREYSLKVDSSGVEFGNFGVLALGGPGADIYEDNFRNGYQKEVRVGDILQTQTGNIAGKTKSVVQERVNGCSETLSLVSVKKCSRVILIPVYSEHNRSSNQLKEVMVKGFAYFYITDTFNSKDSSVSGKFLKMAGPGFIGENAVDKGAYSIRLTK</sequence>
<dbReference type="AlphaFoldDB" id="A0A931HSZ6"/>
<accession>A0A931HSZ6</accession>